<reference evidence="1" key="1">
    <citation type="submission" date="2019-05" db="EMBL/GenBank/DDBJ databases">
        <title>Revised genome assembly of Burkholderiaceae (previously Ralstonia) sp. PBA.</title>
        <authorList>
            <person name="Gan H.M."/>
        </authorList>
    </citation>
    <scope>NUCLEOTIDE SEQUENCE</scope>
    <source>
        <strain evidence="1">PBA</strain>
    </source>
</reference>
<dbReference type="EMBL" id="AKCV02000015">
    <property type="protein sequence ID" value="TMS58874.1"/>
    <property type="molecule type" value="Genomic_DNA"/>
</dbReference>
<protein>
    <submittedName>
        <fullName evidence="1">2Fe-2S iron-sulfur cluster binding domain-containing protein</fullName>
    </submittedName>
</protein>
<gene>
    <name evidence="1" type="ORF">MW7_009245</name>
</gene>
<evidence type="ECO:0000313" key="1">
    <source>
        <dbReference type="EMBL" id="TMS58874.1"/>
    </source>
</evidence>
<dbReference type="Proteomes" id="UP000004277">
    <property type="component" value="Unassembled WGS sequence"/>
</dbReference>
<keyword evidence="2" id="KW-1185">Reference proteome</keyword>
<comment type="caution">
    <text evidence="1">The sequence shown here is derived from an EMBL/GenBank/DDBJ whole genome shotgun (WGS) entry which is preliminary data.</text>
</comment>
<proteinExistence type="predicted"/>
<organism evidence="1 2">
    <name type="scientific">Imbroritus primus</name>
    <dbReference type="NCBI Taxonomy" id="3058603"/>
    <lineage>
        <taxon>Bacteria</taxon>
        <taxon>Pseudomonadati</taxon>
        <taxon>Pseudomonadota</taxon>
        <taxon>Betaproteobacteria</taxon>
        <taxon>Burkholderiales</taxon>
        <taxon>Burkholderiaceae</taxon>
        <taxon>Imbroritus</taxon>
    </lineage>
</organism>
<evidence type="ECO:0000313" key="2">
    <source>
        <dbReference type="Proteomes" id="UP000004277"/>
    </source>
</evidence>
<name>A0ACD3SRI3_9BURK</name>
<accession>A0ACD3SRI3</accession>
<sequence>MASSTAACSPATSICGNGASPMPSLSAWPSRPCCTTRPKSAMRRSGRRWKPSCSTAMKTSASEPMHTMLHSTPHAILIRTPSGTAGYQAMADERLLDAGLRAGHCLPYECATGTCGQCRATVLHGQHRDLWPEAPAAAKLRRERGEVLMCQTAACGPLEVALPKGAEQMLEPHCWPARQQARVSGLRLLNADIIELRLELSAPLDFLPGQFVLLGAPGVTGYRAYSMVNHDMPATALTLLIKRKPDGGFSTWLFQTAREGMRVDLFGPLGKATFEADTMQDIVCIAGGSGIAGMMSIVGAIHGQPLRGTRRTDMFFGVRAAHDLFYASELNALAERSNGLLQVTVALSEAQPAPALIERHPALRFAHGFVHEVAMHGLRPALEAPTAFLAGPPVAVDAGIRMLMKQKFPLQRIRFDRFG</sequence>